<protein>
    <submittedName>
        <fullName evidence="1">Uncharacterized protein</fullName>
    </submittedName>
</protein>
<sequence>MVKIPHRRVKSRALAWNLLTYLSTIFSLPA</sequence>
<accession>A0A0A9AGB2</accession>
<proteinExistence type="predicted"/>
<reference evidence="1" key="2">
    <citation type="journal article" date="2015" name="Data Brief">
        <title>Shoot transcriptome of the giant reed, Arundo donax.</title>
        <authorList>
            <person name="Barrero R.A."/>
            <person name="Guerrero F.D."/>
            <person name="Moolhuijzen P."/>
            <person name="Goolsby J.A."/>
            <person name="Tidwell J."/>
            <person name="Bellgard S.E."/>
            <person name="Bellgard M.I."/>
        </authorList>
    </citation>
    <scope>NUCLEOTIDE SEQUENCE</scope>
    <source>
        <tissue evidence="1">Shoot tissue taken approximately 20 cm above the soil surface</tissue>
    </source>
</reference>
<name>A0A0A9AGB2_ARUDO</name>
<dbReference type="AlphaFoldDB" id="A0A0A9AGB2"/>
<evidence type="ECO:0000313" key="1">
    <source>
        <dbReference type="EMBL" id="JAD50176.1"/>
    </source>
</evidence>
<dbReference type="EMBL" id="GBRH01247719">
    <property type="protein sequence ID" value="JAD50176.1"/>
    <property type="molecule type" value="Transcribed_RNA"/>
</dbReference>
<organism evidence="1">
    <name type="scientific">Arundo donax</name>
    <name type="common">Giant reed</name>
    <name type="synonym">Donax arundinaceus</name>
    <dbReference type="NCBI Taxonomy" id="35708"/>
    <lineage>
        <taxon>Eukaryota</taxon>
        <taxon>Viridiplantae</taxon>
        <taxon>Streptophyta</taxon>
        <taxon>Embryophyta</taxon>
        <taxon>Tracheophyta</taxon>
        <taxon>Spermatophyta</taxon>
        <taxon>Magnoliopsida</taxon>
        <taxon>Liliopsida</taxon>
        <taxon>Poales</taxon>
        <taxon>Poaceae</taxon>
        <taxon>PACMAD clade</taxon>
        <taxon>Arundinoideae</taxon>
        <taxon>Arundineae</taxon>
        <taxon>Arundo</taxon>
    </lineage>
</organism>
<reference evidence="1" key="1">
    <citation type="submission" date="2014-09" db="EMBL/GenBank/DDBJ databases">
        <authorList>
            <person name="Magalhaes I.L.F."/>
            <person name="Oliveira U."/>
            <person name="Santos F.R."/>
            <person name="Vidigal T.H.D.A."/>
            <person name="Brescovit A.D."/>
            <person name="Santos A.J."/>
        </authorList>
    </citation>
    <scope>NUCLEOTIDE SEQUENCE</scope>
    <source>
        <tissue evidence="1">Shoot tissue taken approximately 20 cm above the soil surface</tissue>
    </source>
</reference>